<gene>
    <name evidence="1" type="ORF">PCOR1329_LOCUS74556</name>
</gene>
<protein>
    <submittedName>
        <fullName evidence="1">Uncharacterized protein</fullName>
    </submittedName>
</protein>
<evidence type="ECO:0000313" key="1">
    <source>
        <dbReference type="EMBL" id="CAK0895958.1"/>
    </source>
</evidence>
<sequence length="169" mass="18995">MGMVGFDCVCPHTLGAWIKQLRSLGYPTWDDIGLDSEGAYAFCYTRDRGPDEAHASKLLAAMLAPRGNILFMGSDCQEHARHLIALDCRKIADGFLKHRGSKRTYFSTLAKLANVIREVIKELYHNFCNLYGYMDDNRCMKKPFPSCVAGRWGSVDVVEEPSWILAQIG</sequence>
<dbReference type="Proteomes" id="UP001189429">
    <property type="component" value="Unassembled WGS sequence"/>
</dbReference>
<reference evidence="1" key="1">
    <citation type="submission" date="2023-10" db="EMBL/GenBank/DDBJ databases">
        <authorList>
            <person name="Chen Y."/>
            <person name="Shah S."/>
            <person name="Dougan E. K."/>
            <person name="Thang M."/>
            <person name="Chan C."/>
        </authorList>
    </citation>
    <scope>NUCLEOTIDE SEQUENCE [LARGE SCALE GENOMIC DNA]</scope>
</reference>
<accession>A0ABN9X963</accession>
<comment type="caution">
    <text evidence="1">The sequence shown here is derived from an EMBL/GenBank/DDBJ whole genome shotgun (WGS) entry which is preliminary data.</text>
</comment>
<evidence type="ECO:0000313" key="2">
    <source>
        <dbReference type="Proteomes" id="UP001189429"/>
    </source>
</evidence>
<dbReference type="EMBL" id="CAUYUJ010020116">
    <property type="protein sequence ID" value="CAK0895958.1"/>
    <property type="molecule type" value="Genomic_DNA"/>
</dbReference>
<keyword evidence="2" id="KW-1185">Reference proteome</keyword>
<proteinExistence type="predicted"/>
<name>A0ABN9X963_9DINO</name>
<organism evidence="1 2">
    <name type="scientific">Prorocentrum cordatum</name>
    <dbReference type="NCBI Taxonomy" id="2364126"/>
    <lineage>
        <taxon>Eukaryota</taxon>
        <taxon>Sar</taxon>
        <taxon>Alveolata</taxon>
        <taxon>Dinophyceae</taxon>
        <taxon>Prorocentrales</taxon>
        <taxon>Prorocentraceae</taxon>
        <taxon>Prorocentrum</taxon>
    </lineage>
</organism>